<organism evidence="1 2">
    <name type="scientific">Spiromyces aspiralis</name>
    <dbReference type="NCBI Taxonomy" id="68401"/>
    <lineage>
        <taxon>Eukaryota</taxon>
        <taxon>Fungi</taxon>
        <taxon>Fungi incertae sedis</taxon>
        <taxon>Zoopagomycota</taxon>
        <taxon>Kickxellomycotina</taxon>
        <taxon>Kickxellomycetes</taxon>
        <taxon>Kickxellales</taxon>
        <taxon>Kickxellaceae</taxon>
        <taxon>Spiromyces</taxon>
    </lineage>
</organism>
<dbReference type="EMBL" id="JAMZIH010001860">
    <property type="protein sequence ID" value="KAJ1677845.1"/>
    <property type="molecule type" value="Genomic_DNA"/>
</dbReference>
<comment type="caution">
    <text evidence="1">The sequence shown here is derived from an EMBL/GenBank/DDBJ whole genome shotgun (WGS) entry which is preliminary data.</text>
</comment>
<sequence>MGGLTGPRNRVELGPPGIHTKIFVCTSLPRSFGAHIEATFSWAQVTVVFGYKSKFLSGYWVYIEYDAFKRLCVIKDPSKSDKTFEDLIGFLERLDDACHYGWGGNPRYANHNPKEVLKKTLKKHKFQVPEQFIIDELGPLNYKDPSDPMTN</sequence>
<proteinExistence type="predicted"/>
<evidence type="ECO:0000313" key="1">
    <source>
        <dbReference type="EMBL" id="KAJ1677845.1"/>
    </source>
</evidence>
<dbReference type="Proteomes" id="UP001145114">
    <property type="component" value="Unassembled WGS sequence"/>
</dbReference>
<keyword evidence="2" id="KW-1185">Reference proteome</keyword>
<name>A0ACC1HR47_9FUNG</name>
<protein>
    <submittedName>
        <fullName evidence="1">Uncharacterized protein</fullName>
    </submittedName>
</protein>
<feature type="non-terminal residue" evidence="1">
    <location>
        <position position="151"/>
    </location>
</feature>
<evidence type="ECO:0000313" key="2">
    <source>
        <dbReference type="Proteomes" id="UP001145114"/>
    </source>
</evidence>
<reference evidence="1" key="1">
    <citation type="submission" date="2022-06" db="EMBL/GenBank/DDBJ databases">
        <title>Phylogenomic reconstructions and comparative analyses of Kickxellomycotina fungi.</title>
        <authorList>
            <person name="Reynolds N.K."/>
            <person name="Stajich J.E."/>
            <person name="Barry K."/>
            <person name="Grigoriev I.V."/>
            <person name="Crous P."/>
            <person name="Smith M.E."/>
        </authorList>
    </citation>
    <scope>NUCLEOTIDE SEQUENCE</scope>
    <source>
        <strain evidence="1">RSA 2271</strain>
    </source>
</reference>
<accession>A0ACC1HR47</accession>
<gene>
    <name evidence="1" type="ORF">EV182_005320</name>
</gene>